<dbReference type="GO" id="GO:0016787">
    <property type="term" value="F:hydrolase activity"/>
    <property type="evidence" value="ECO:0007669"/>
    <property type="project" value="UniProtKB-KW"/>
</dbReference>
<dbReference type="Pfam" id="PF00144">
    <property type="entry name" value="Beta-lactamase"/>
    <property type="match status" value="1"/>
</dbReference>
<proteinExistence type="predicted"/>
<organism evidence="4 5">
    <name type="scientific">Rhodococcus sovatensis</name>
    <dbReference type="NCBI Taxonomy" id="1805840"/>
    <lineage>
        <taxon>Bacteria</taxon>
        <taxon>Bacillati</taxon>
        <taxon>Actinomycetota</taxon>
        <taxon>Actinomycetes</taxon>
        <taxon>Mycobacteriales</taxon>
        <taxon>Nocardiaceae</taxon>
        <taxon>Rhodococcus</taxon>
    </lineage>
</organism>
<feature type="chain" id="PRO_5045742227" evidence="2">
    <location>
        <begin position="21"/>
        <end position="385"/>
    </location>
</feature>
<feature type="compositionally biased region" description="Basic residues" evidence="1">
    <location>
        <begin position="241"/>
        <end position="251"/>
    </location>
</feature>
<keyword evidence="4" id="KW-0449">Lipoprotein</keyword>
<feature type="region of interest" description="Disordered" evidence="1">
    <location>
        <begin position="338"/>
        <end position="369"/>
    </location>
</feature>
<name>A0ABZ2PN55_9NOCA</name>
<evidence type="ECO:0000256" key="2">
    <source>
        <dbReference type="SAM" id="SignalP"/>
    </source>
</evidence>
<keyword evidence="2" id="KW-0732">Signal</keyword>
<dbReference type="InterPro" id="IPR001466">
    <property type="entry name" value="Beta-lactam-related"/>
</dbReference>
<dbReference type="EC" id="3.-.-.-" evidence="4"/>
<feature type="compositionally biased region" description="Basic and acidic residues" evidence="1">
    <location>
        <begin position="338"/>
        <end position="348"/>
    </location>
</feature>
<keyword evidence="5" id="KW-1185">Reference proteome</keyword>
<dbReference type="Proteomes" id="UP001432000">
    <property type="component" value="Chromosome"/>
</dbReference>
<dbReference type="PANTHER" id="PTHR43283">
    <property type="entry name" value="BETA-LACTAMASE-RELATED"/>
    <property type="match status" value="1"/>
</dbReference>
<evidence type="ECO:0000313" key="4">
    <source>
        <dbReference type="EMBL" id="WXG67821.1"/>
    </source>
</evidence>
<dbReference type="Gene3D" id="3.40.710.10">
    <property type="entry name" value="DD-peptidase/beta-lactamase superfamily"/>
    <property type="match status" value="1"/>
</dbReference>
<dbReference type="PROSITE" id="PS51257">
    <property type="entry name" value="PROKAR_LIPOPROTEIN"/>
    <property type="match status" value="1"/>
</dbReference>
<evidence type="ECO:0000259" key="3">
    <source>
        <dbReference type="Pfam" id="PF00144"/>
    </source>
</evidence>
<dbReference type="SUPFAM" id="SSF56601">
    <property type="entry name" value="beta-lactamase/transpeptidase-like"/>
    <property type="match status" value="1"/>
</dbReference>
<feature type="domain" description="Beta-lactamase-related" evidence="3">
    <location>
        <begin position="48"/>
        <end position="251"/>
    </location>
</feature>
<protein>
    <submittedName>
        <fullName evidence="4">Serine hydrolase</fullName>
        <ecNumber evidence="4">3.-.-.-</ecNumber>
    </submittedName>
</protein>
<feature type="signal peptide" evidence="2">
    <location>
        <begin position="1"/>
        <end position="20"/>
    </location>
</feature>
<gene>
    <name evidence="4" type="ORF">WDS16_21760</name>
</gene>
<reference evidence="4 5" key="1">
    <citation type="submission" date="2024-03" db="EMBL/GenBank/DDBJ databases">
        <title>Natural products discovery in diverse microorganisms through a two-stage MS feature dereplication strategy.</title>
        <authorList>
            <person name="Zhang R."/>
        </authorList>
    </citation>
    <scope>NUCLEOTIDE SEQUENCE [LARGE SCALE GENOMIC DNA]</scope>
    <source>
        <strain evidence="4 5">18930</strain>
    </source>
</reference>
<evidence type="ECO:0000256" key="1">
    <source>
        <dbReference type="SAM" id="MobiDB-lite"/>
    </source>
</evidence>
<dbReference type="EMBL" id="CP147846">
    <property type="protein sequence ID" value="WXG67821.1"/>
    <property type="molecule type" value="Genomic_DNA"/>
</dbReference>
<feature type="region of interest" description="Disordered" evidence="1">
    <location>
        <begin position="232"/>
        <end position="251"/>
    </location>
</feature>
<dbReference type="RefSeq" id="WP_338887624.1">
    <property type="nucleotide sequence ID" value="NZ_CP147846.1"/>
</dbReference>
<dbReference type="InterPro" id="IPR050789">
    <property type="entry name" value="Diverse_Enzym_Activities"/>
</dbReference>
<accession>A0ABZ2PN55</accession>
<sequence length="385" mass="42456">MNLRSAALPLAAALVLVSCAAESTPPAPQTTSAVGTIRTEDAQTVVDALVTQGAPAAVIELRDGTSEWQGAAGVVERGSEEHASANDPIRIASITKSMVAAVVLQLVAEGALELETRIDEVLPGLLPKPVTIRQLLDHTSGLPNYLDSLVPPDAQGLLDAADTEYTDDQLLQTALAKPWPLEPGAEFDYSNTNYVVLGMVVDELDGVIIAESLRQRIFEPCRWIRRATPPSRRCPPAATRLHPRGRQPRRHHRVRSLGVVCECRGDLHSRRHQHLLPGSVRRDASAAGTRRADASVDPVGLRSRATGRWRRVQPRYSRTRLWAARQRFRLPHTVLLESRRRTPGDPRLDGVGNRPVRRPARTDRAERPRHRACRYLPRLTPTVTT</sequence>
<dbReference type="InterPro" id="IPR012338">
    <property type="entry name" value="Beta-lactam/transpept-like"/>
</dbReference>
<keyword evidence="4" id="KW-0378">Hydrolase</keyword>
<evidence type="ECO:0000313" key="5">
    <source>
        <dbReference type="Proteomes" id="UP001432000"/>
    </source>
</evidence>